<feature type="compositionally biased region" description="Basic and acidic residues" evidence="1">
    <location>
        <begin position="340"/>
        <end position="354"/>
    </location>
</feature>
<feature type="compositionally biased region" description="Basic and acidic residues" evidence="1">
    <location>
        <begin position="215"/>
        <end position="229"/>
    </location>
</feature>
<feature type="compositionally biased region" description="Basic and acidic residues" evidence="1">
    <location>
        <begin position="478"/>
        <end position="488"/>
    </location>
</feature>
<feature type="compositionally biased region" description="Basic and acidic residues" evidence="1">
    <location>
        <begin position="314"/>
        <end position="328"/>
    </location>
</feature>
<feature type="compositionally biased region" description="Basic and acidic residues" evidence="1">
    <location>
        <begin position="167"/>
        <end position="178"/>
    </location>
</feature>
<feature type="compositionally biased region" description="Low complexity" evidence="1">
    <location>
        <begin position="237"/>
        <end position="246"/>
    </location>
</feature>
<evidence type="ECO:0000313" key="2">
    <source>
        <dbReference type="EMBL" id="KAK0729613.1"/>
    </source>
</evidence>
<name>A0AA40B8H3_9PEZI</name>
<reference evidence="2" key="1">
    <citation type="submission" date="2023-06" db="EMBL/GenBank/DDBJ databases">
        <title>Genome-scale phylogeny and comparative genomics of the fungal order Sordariales.</title>
        <authorList>
            <consortium name="Lawrence Berkeley National Laboratory"/>
            <person name="Hensen N."/>
            <person name="Bonometti L."/>
            <person name="Westerberg I."/>
            <person name="Brannstrom I.O."/>
            <person name="Guillou S."/>
            <person name="Cros-Aarteil S."/>
            <person name="Calhoun S."/>
            <person name="Haridas S."/>
            <person name="Kuo A."/>
            <person name="Mondo S."/>
            <person name="Pangilinan J."/>
            <person name="Riley R."/>
            <person name="Labutti K."/>
            <person name="Andreopoulos B."/>
            <person name="Lipzen A."/>
            <person name="Chen C."/>
            <person name="Yanf M."/>
            <person name="Daum C."/>
            <person name="Ng V."/>
            <person name="Clum A."/>
            <person name="Steindorff A."/>
            <person name="Ohm R."/>
            <person name="Martin F."/>
            <person name="Silar P."/>
            <person name="Natvig D."/>
            <person name="Lalanne C."/>
            <person name="Gautier V."/>
            <person name="Ament-Velasquez S.L."/>
            <person name="Kruys A."/>
            <person name="Hutchinson M.I."/>
            <person name="Powell A.J."/>
            <person name="Barry K."/>
            <person name="Miller A.N."/>
            <person name="Grigoriev I.V."/>
            <person name="Debuchy R."/>
            <person name="Gladieux P."/>
            <person name="Thoren M.H."/>
            <person name="Johannesson H."/>
        </authorList>
    </citation>
    <scope>NUCLEOTIDE SEQUENCE</scope>
    <source>
        <strain evidence="2">SMH4607-1</strain>
    </source>
</reference>
<feature type="region of interest" description="Disordered" evidence="1">
    <location>
        <begin position="370"/>
        <end position="418"/>
    </location>
</feature>
<gene>
    <name evidence="2" type="ORF">B0H67DRAFT_547729</name>
</gene>
<sequence>MCMYDYTPYSGCRPGEQHSYLQWMKCNKAVSDNSYYCPIEKSIPVEELRKLSGNTLRCPIHCPIAVQQHEFLFVQRRARIETAHPGPTPERRDNNRPQSRPAIRRGKSVSRDEAGSVQAEEPMPDLRVVREARRQNTVRDVSPSTELDSRPASPGITRPKTTTGVKPVEENRQTEERKSRRREPTHRRAGSVESIHTLPRRAVTQTEGGSNKRLASAERLRSGSKEDPRRGHRRIASVDSLRLRSPSSRDDMARGQGERGNRRRMESLERLRDASRDDTARGHGGRTESRERLRSESEDDATRSRRRMGSVERSVAKDDSTSNQTERRSQKRVASVDAAVSKEDTVATQADRRSLRASISAAVPIPVGLGIGLPPSPDIHRRSKTMTRGRSGSLLSDASNAEISKQPTDTVTTSSTARGVRMVEPATTEATSSNTRQEERQMDIIEEHTVSQDTKQSRRGGKLVDPATTTTTTTNHNAEQDQEREQRQRAVPTAARLVRSRTDAHPTRLDDTAGSLKRTNKYFSDMSPTGATTSAPEQGDPFSLARGKPSRPSRSPSRRDLTVGTTRARNTSLSDSKSTSPSTTGGMTPSPGSTTSFLRQSNDSGYLSGHHRSPSQGSAKAKGGDGGLGPVPPTPGFAPPMEAGRFGGGARPASFMVHPGPANAVNVVGVEKRLSGLPPQNQYRGMGVSQSAVNLPSTMSSVTAAGGLVSGFDPGTPTVEQGSLGKLKRKLSGMLPWDRSKVAVPDPGLVGQAR</sequence>
<feature type="compositionally biased region" description="Polar residues" evidence="1">
    <location>
        <begin position="388"/>
        <end position="417"/>
    </location>
</feature>
<organism evidence="2 3">
    <name type="scientific">Lasiosphaeris hirsuta</name>
    <dbReference type="NCBI Taxonomy" id="260670"/>
    <lineage>
        <taxon>Eukaryota</taxon>
        <taxon>Fungi</taxon>
        <taxon>Dikarya</taxon>
        <taxon>Ascomycota</taxon>
        <taxon>Pezizomycotina</taxon>
        <taxon>Sordariomycetes</taxon>
        <taxon>Sordariomycetidae</taxon>
        <taxon>Sordariales</taxon>
        <taxon>Lasiosphaeriaceae</taxon>
        <taxon>Lasiosphaeris</taxon>
    </lineage>
</organism>
<protein>
    <submittedName>
        <fullName evidence="2">Uncharacterized protein</fullName>
    </submittedName>
</protein>
<feature type="compositionally biased region" description="Basic and acidic residues" evidence="1">
    <location>
        <begin position="247"/>
        <end position="303"/>
    </location>
</feature>
<comment type="caution">
    <text evidence="2">The sequence shown here is derived from an EMBL/GenBank/DDBJ whole genome shotgun (WGS) entry which is preliminary data.</text>
</comment>
<dbReference type="EMBL" id="JAUKUA010000001">
    <property type="protein sequence ID" value="KAK0729613.1"/>
    <property type="molecule type" value="Genomic_DNA"/>
</dbReference>
<feature type="compositionally biased region" description="Basic and acidic residues" evidence="1">
    <location>
        <begin position="500"/>
        <end position="511"/>
    </location>
</feature>
<accession>A0AA40B8H3</accession>
<evidence type="ECO:0000313" key="3">
    <source>
        <dbReference type="Proteomes" id="UP001172102"/>
    </source>
</evidence>
<feature type="region of interest" description="Disordered" evidence="1">
    <location>
        <begin position="82"/>
        <end position="356"/>
    </location>
</feature>
<feature type="compositionally biased region" description="Low complexity" evidence="1">
    <location>
        <begin position="571"/>
        <end position="596"/>
    </location>
</feature>
<proteinExistence type="predicted"/>
<evidence type="ECO:0000256" key="1">
    <source>
        <dbReference type="SAM" id="MobiDB-lite"/>
    </source>
</evidence>
<keyword evidence="3" id="KW-1185">Reference proteome</keyword>
<dbReference type="AlphaFoldDB" id="A0AA40B8H3"/>
<dbReference type="Proteomes" id="UP001172102">
    <property type="component" value="Unassembled WGS sequence"/>
</dbReference>
<feature type="compositionally biased region" description="Basic residues" evidence="1">
    <location>
        <begin position="179"/>
        <end position="189"/>
    </location>
</feature>
<feature type="compositionally biased region" description="Polar residues" evidence="1">
    <location>
        <begin position="526"/>
        <end position="536"/>
    </location>
</feature>
<feature type="region of interest" description="Disordered" evidence="1">
    <location>
        <begin position="448"/>
        <end position="645"/>
    </location>
</feature>